<keyword evidence="3" id="KW-0309">Germination</keyword>
<evidence type="ECO:0000256" key="1">
    <source>
        <dbReference type="ARBA" id="ARBA00004635"/>
    </source>
</evidence>
<evidence type="ECO:0000256" key="3">
    <source>
        <dbReference type="ARBA" id="ARBA00022544"/>
    </source>
</evidence>
<dbReference type="EMBL" id="CAKJTG010000004">
    <property type="protein sequence ID" value="CAG9607127.1"/>
    <property type="molecule type" value="Genomic_DNA"/>
</dbReference>
<proteinExistence type="inferred from homology"/>
<dbReference type="InterPro" id="IPR008844">
    <property type="entry name" value="Spore_GerAC-like"/>
</dbReference>
<feature type="domain" description="Spore germination protein N-terminal" evidence="9">
    <location>
        <begin position="20"/>
        <end position="187"/>
    </location>
</feature>
<dbReference type="AlphaFoldDB" id="A0A9C7L9A1"/>
<accession>A0A9C7L9A1</accession>
<evidence type="ECO:0000313" key="10">
    <source>
        <dbReference type="EMBL" id="CAG9607127.1"/>
    </source>
</evidence>
<reference evidence="10" key="1">
    <citation type="submission" date="2021-10" db="EMBL/GenBank/DDBJ databases">
        <authorList>
            <person name="Criscuolo A."/>
        </authorList>
    </citation>
    <scope>NUCLEOTIDE SEQUENCE</scope>
    <source>
        <strain evidence="10">CIP111885</strain>
    </source>
</reference>
<dbReference type="Proteomes" id="UP000789845">
    <property type="component" value="Unassembled WGS sequence"/>
</dbReference>
<keyword evidence="7" id="KW-0449">Lipoprotein</keyword>
<dbReference type="InterPro" id="IPR057336">
    <property type="entry name" value="GerAC_N"/>
</dbReference>
<dbReference type="PROSITE" id="PS51257">
    <property type="entry name" value="PROKAR_LIPOPROTEIN"/>
    <property type="match status" value="1"/>
</dbReference>
<evidence type="ECO:0000256" key="5">
    <source>
        <dbReference type="ARBA" id="ARBA00023136"/>
    </source>
</evidence>
<dbReference type="GO" id="GO:0016020">
    <property type="term" value="C:membrane"/>
    <property type="evidence" value="ECO:0007669"/>
    <property type="project" value="UniProtKB-SubCell"/>
</dbReference>
<keyword evidence="6" id="KW-0564">Palmitate</keyword>
<evidence type="ECO:0000259" key="9">
    <source>
        <dbReference type="Pfam" id="PF25198"/>
    </source>
</evidence>
<comment type="similarity">
    <text evidence="2">Belongs to the GerABKC lipoprotein family.</text>
</comment>
<organism evidence="10 11">
    <name type="scientific">Pseudoneobacillus rhizosphaerae</name>
    <dbReference type="NCBI Taxonomy" id="2880968"/>
    <lineage>
        <taxon>Bacteria</taxon>
        <taxon>Bacillati</taxon>
        <taxon>Bacillota</taxon>
        <taxon>Bacilli</taxon>
        <taxon>Bacillales</taxon>
        <taxon>Bacillaceae</taxon>
        <taxon>Pseudoneobacillus</taxon>
    </lineage>
</organism>
<dbReference type="NCBIfam" id="TIGR02887">
    <property type="entry name" value="spore_ger_x_C"/>
    <property type="match status" value="1"/>
</dbReference>
<keyword evidence="4" id="KW-0732">Signal</keyword>
<dbReference type="RefSeq" id="WP_230495406.1">
    <property type="nucleotide sequence ID" value="NZ_CAKJTG010000004.1"/>
</dbReference>
<keyword evidence="11" id="KW-1185">Reference proteome</keyword>
<evidence type="ECO:0000259" key="8">
    <source>
        <dbReference type="Pfam" id="PF05504"/>
    </source>
</evidence>
<dbReference type="PANTHER" id="PTHR35789:SF1">
    <property type="entry name" value="SPORE GERMINATION PROTEIN B3"/>
    <property type="match status" value="1"/>
</dbReference>
<evidence type="ECO:0000256" key="7">
    <source>
        <dbReference type="ARBA" id="ARBA00023288"/>
    </source>
</evidence>
<sequence>MKKTIIVFCILLMTTGCAQKRIIDDLALINAIGYDLSEENEENLKVTATFPIITKDGKYDRKTIIVEGKSSKSAREKLKHKTNMQLESGQIRVSLFGTELAKQGLLTQLDTFVRDPNIGSRVLLALGKPVASDILTLQIENEGQNATFLEQAITKLHSESKTINYDIFQFLRDLYDDGMDPILPAYKVEDNDLKYDGVGLFQGDRLIDYLNPEDSKLLFLFRKEIIHGDLEQEIELEEGKVQQIMLSYVQTKHHIDVNSVAMDNLVATIDLEIQGDVLEFTGEEDLSDPNIQMKVEKLISDQLKSKGNKLLLQLQKMQVDPIGIGQHVRNHMKYMRWKKLNWYEEYQNMEINVNITVKFSSNGKWK</sequence>
<dbReference type="Pfam" id="PF05504">
    <property type="entry name" value="Spore_GerAC"/>
    <property type="match status" value="1"/>
</dbReference>
<evidence type="ECO:0000313" key="11">
    <source>
        <dbReference type="Proteomes" id="UP000789845"/>
    </source>
</evidence>
<evidence type="ECO:0000256" key="6">
    <source>
        <dbReference type="ARBA" id="ARBA00023139"/>
    </source>
</evidence>
<dbReference type="Pfam" id="PF25198">
    <property type="entry name" value="Spore_GerAC_N"/>
    <property type="match status" value="1"/>
</dbReference>
<feature type="domain" description="Spore germination GerAC-like C-terminal" evidence="8">
    <location>
        <begin position="196"/>
        <end position="361"/>
    </location>
</feature>
<evidence type="ECO:0000256" key="2">
    <source>
        <dbReference type="ARBA" id="ARBA00007886"/>
    </source>
</evidence>
<gene>
    <name evidence="10" type="ORF">NEOCIP111885_00817</name>
</gene>
<dbReference type="GO" id="GO:0009847">
    <property type="term" value="P:spore germination"/>
    <property type="evidence" value="ECO:0007669"/>
    <property type="project" value="InterPro"/>
</dbReference>
<comment type="caution">
    <text evidence="10">The sequence shown here is derived from an EMBL/GenBank/DDBJ whole genome shotgun (WGS) entry which is preliminary data.</text>
</comment>
<dbReference type="InterPro" id="IPR046953">
    <property type="entry name" value="Spore_GerAC-like_C"/>
</dbReference>
<evidence type="ECO:0000256" key="4">
    <source>
        <dbReference type="ARBA" id="ARBA00022729"/>
    </source>
</evidence>
<evidence type="ECO:0008006" key="12">
    <source>
        <dbReference type="Google" id="ProtNLM"/>
    </source>
</evidence>
<name>A0A9C7L9A1_9BACI</name>
<dbReference type="Gene3D" id="3.30.300.210">
    <property type="entry name" value="Nutrient germinant receptor protein C, domain 3"/>
    <property type="match status" value="1"/>
</dbReference>
<dbReference type="PANTHER" id="PTHR35789">
    <property type="entry name" value="SPORE GERMINATION PROTEIN B3"/>
    <property type="match status" value="1"/>
</dbReference>
<dbReference type="InterPro" id="IPR038501">
    <property type="entry name" value="Spore_GerAC_C_sf"/>
</dbReference>
<comment type="subcellular location">
    <subcellularLocation>
        <location evidence="1">Membrane</location>
        <topology evidence="1">Lipid-anchor</topology>
    </subcellularLocation>
</comment>
<protein>
    <recommendedName>
        <fullName evidence="12">Ger(X)C family spore germination protein</fullName>
    </recommendedName>
</protein>
<keyword evidence="5" id="KW-0472">Membrane</keyword>